<accession>A0ACC0IPR7</accession>
<protein>
    <submittedName>
        <fullName evidence="1">NADP-dependent D-sorbitol-6-phosphate dehydrogenase</fullName>
    </submittedName>
</protein>
<name>A0ACC0IPR7_9ERIC</name>
<sequence>MHTGVGKTESVLGEDGVLGIDNHILGNYLACHGKSGFNGFSSPCWDQGLAEKYKKTVAQIILRWGIQRNTAVIPRTSRIERLEENMQIFDFELAKEDMDLIKSIHRKHRTNPPAKTWGIDIYE</sequence>
<proteinExistence type="predicted"/>
<keyword evidence="2" id="KW-1185">Reference proteome</keyword>
<evidence type="ECO:0000313" key="1">
    <source>
        <dbReference type="EMBL" id="KAI8026892.1"/>
    </source>
</evidence>
<organism evidence="1 2">
    <name type="scientific">Camellia lanceoleosa</name>
    <dbReference type="NCBI Taxonomy" id="1840588"/>
    <lineage>
        <taxon>Eukaryota</taxon>
        <taxon>Viridiplantae</taxon>
        <taxon>Streptophyta</taxon>
        <taxon>Embryophyta</taxon>
        <taxon>Tracheophyta</taxon>
        <taxon>Spermatophyta</taxon>
        <taxon>Magnoliopsida</taxon>
        <taxon>eudicotyledons</taxon>
        <taxon>Gunneridae</taxon>
        <taxon>Pentapetalae</taxon>
        <taxon>asterids</taxon>
        <taxon>Ericales</taxon>
        <taxon>Theaceae</taxon>
        <taxon>Camellia</taxon>
    </lineage>
</organism>
<reference evidence="1 2" key="1">
    <citation type="journal article" date="2022" name="Plant J.">
        <title>Chromosome-level genome of Camellia lanceoleosa provides a valuable resource for understanding genome evolution and self-incompatibility.</title>
        <authorList>
            <person name="Gong W."/>
            <person name="Xiao S."/>
            <person name="Wang L."/>
            <person name="Liao Z."/>
            <person name="Chang Y."/>
            <person name="Mo W."/>
            <person name="Hu G."/>
            <person name="Li W."/>
            <person name="Zhao G."/>
            <person name="Zhu H."/>
            <person name="Hu X."/>
            <person name="Ji K."/>
            <person name="Xiang X."/>
            <person name="Song Q."/>
            <person name="Yuan D."/>
            <person name="Jin S."/>
            <person name="Zhang L."/>
        </authorList>
    </citation>
    <scope>NUCLEOTIDE SEQUENCE [LARGE SCALE GENOMIC DNA]</scope>
    <source>
        <strain evidence="1">SQ_2022a</strain>
    </source>
</reference>
<dbReference type="Proteomes" id="UP001060215">
    <property type="component" value="Chromosome 3"/>
</dbReference>
<evidence type="ECO:0000313" key="2">
    <source>
        <dbReference type="Proteomes" id="UP001060215"/>
    </source>
</evidence>
<comment type="caution">
    <text evidence="1">The sequence shown here is derived from an EMBL/GenBank/DDBJ whole genome shotgun (WGS) entry which is preliminary data.</text>
</comment>
<dbReference type="EMBL" id="CM045760">
    <property type="protein sequence ID" value="KAI8026892.1"/>
    <property type="molecule type" value="Genomic_DNA"/>
</dbReference>
<gene>
    <name evidence="1" type="ORF">LOK49_LG02G03774</name>
</gene>